<organism evidence="2 3">
    <name type="scientific">Amycolatopsis saalfeldensis</name>
    <dbReference type="NCBI Taxonomy" id="394193"/>
    <lineage>
        <taxon>Bacteria</taxon>
        <taxon>Bacillati</taxon>
        <taxon>Actinomycetota</taxon>
        <taxon>Actinomycetes</taxon>
        <taxon>Pseudonocardiales</taxon>
        <taxon>Pseudonocardiaceae</taxon>
        <taxon>Amycolatopsis</taxon>
    </lineage>
</organism>
<dbReference type="InterPro" id="IPR041581">
    <property type="entry name" value="Glyoxalase_6"/>
</dbReference>
<dbReference type="InterPro" id="IPR029068">
    <property type="entry name" value="Glyas_Bleomycin-R_OHBP_Dase"/>
</dbReference>
<dbReference type="Gene3D" id="3.10.180.10">
    <property type="entry name" value="2,3-Dihydroxybiphenyl 1,2-Dioxygenase, domain 1"/>
    <property type="match status" value="1"/>
</dbReference>
<protein>
    <recommendedName>
        <fullName evidence="1">Glyoxalase-like domain-containing protein</fullName>
    </recommendedName>
</protein>
<dbReference type="OrthoDB" id="9793039at2"/>
<name>A0A1H8YJN8_9PSEU</name>
<sequence>MGLPVVHFEITGATPDTLRDYYGGLFDWEFSTGDATSEKVSEPGKYHFVDGTTTGDGDGINGGVCGGTGFEPRVLFYVGVPDVEAALSKAESLGGKRLLGPEPKTGGFTVGRFADPEGNVVGVAGPSA</sequence>
<reference evidence="2 3" key="1">
    <citation type="submission" date="2016-10" db="EMBL/GenBank/DDBJ databases">
        <authorList>
            <person name="de Groot N.N."/>
        </authorList>
    </citation>
    <scope>NUCLEOTIDE SEQUENCE [LARGE SCALE GENOMIC DNA]</scope>
    <source>
        <strain evidence="2 3">DSM 44993</strain>
    </source>
</reference>
<gene>
    <name evidence="2" type="ORF">SAMN04489732_12038</name>
</gene>
<dbReference type="STRING" id="394193.SAMN04489732_12038"/>
<dbReference type="SUPFAM" id="SSF54593">
    <property type="entry name" value="Glyoxalase/Bleomycin resistance protein/Dihydroxybiphenyl dioxygenase"/>
    <property type="match status" value="1"/>
</dbReference>
<evidence type="ECO:0000313" key="3">
    <source>
        <dbReference type="Proteomes" id="UP000198582"/>
    </source>
</evidence>
<dbReference type="Proteomes" id="UP000198582">
    <property type="component" value="Unassembled WGS sequence"/>
</dbReference>
<dbReference type="Pfam" id="PF18029">
    <property type="entry name" value="Glyoxalase_6"/>
    <property type="match status" value="1"/>
</dbReference>
<feature type="domain" description="Glyoxalase-like" evidence="1">
    <location>
        <begin position="13"/>
        <end position="121"/>
    </location>
</feature>
<evidence type="ECO:0000313" key="2">
    <source>
        <dbReference type="EMBL" id="SEP52375.1"/>
    </source>
</evidence>
<dbReference type="RefSeq" id="WP_091625543.1">
    <property type="nucleotide sequence ID" value="NZ_FOEF01000020.1"/>
</dbReference>
<dbReference type="AlphaFoldDB" id="A0A1H8YJN8"/>
<proteinExistence type="predicted"/>
<keyword evidence="3" id="KW-1185">Reference proteome</keyword>
<accession>A0A1H8YJN8</accession>
<evidence type="ECO:0000259" key="1">
    <source>
        <dbReference type="Pfam" id="PF18029"/>
    </source>
</evidence>
<dbReference type="EMBL" id="FOEF01000020">
    <property type="protein sequence ID" value="SEP52375.1"/>
    <property type="molecule type" value="Genomic_DNA"/>
</dbReference>